<dbReference type="PANTHER" id="PTHR35391">
    <property type="entry name" value="C2H2-TYPE DOMAIN-CONTAINING PROTEIN-RELATED"/>
    <property type="match status" value="1"/>
</dbReference>
<feature type="region of interest" description="Disordered" evidence="1">
    <location>
        <begin position="93"/>
        <end position="124"/>
    </location>
</feature>
<keyword evidence="4" id="KW-1185">Reference proteome</keyword>
<dbReference type="STRING" id="1531966.A0A0A1SPX5"/>
<sequence length="445" mass="48876">MMQKQKHKTKASVWSDWSDWEWNGAFQAFGRIRRDADGNVEYEWEQPKRAGNMEQQTPREATIEGITEGIANLPAAHTETQYDEYAYIMAASKAKQRAHGDPRRGGHPSGSSHGSGSRSEAQTKTPNIQYDEQAQYYQMTEGAEPFPEDASSYYGTQIQGVAYSHVPGAQSYFELSQTKAANHLGQTTPQRPRLYTRSSLSTQSSSTGALYQGTGGEVMESGSAALVGGSTIFEGEQESRCAPIGTMGRPVANMPAVADDGTLELDPRYKVEHSSKFEPGEVFKVHWSEPQGTGGEGLGGGGPSNSNDIQNKFGSKFFVGFRRFIVVANDHGHCTCVPILTYGGKACKKKGVKPEKHGIIIEQGQKPRRLDGEPALGFGPVRMIMRQDSEKLSKESRVNYSKLVTIEHNIKVFFIGSVLASDYHLVGEAVNQCWSKKILSKPRPK</sequence>
<dbReference type="HOGENOM" id="CLU_038733_1_0_1"/>
<evidence type="ECO:0000313" key="4">
    <source>
        <dbReference type="Proteomes" id="UP000039046"/>
    </source>
</evidence>
<dbReference type="PANTHER" id="PTHR35391:SF5">
    <property type="entry name" value="DUF6590 DOMAIN-CONTAINING PROTEIN"/>
    <property type="match status" value="1"/>
</dbReference>
<gene>
    <name evidence="3" type="ORF">VHEMI02543</name>
</gene>
<evidence type="ECO:0000256" key="1">
    <source>
        <dbReference type="SAM" id="MobiDB-lite"/>
    </source>
</evidence>
<dbReference type="AlphaFoldDB" id="A0A0A1SPX5"/>
<evidence type="ECO:0000259" key="2">
    <source>
        <dbReference type="Pfam" id="PF20233"/>
    </source>
</evidence>
<reference evidence="3 4" key="1">
    <citation type="journal article" date="2015" name="Genome Announc.">
        <title>Draft Genome Sequence and Gene Annotation of the Entomopathogenic Fungus Verticillium hemipterigenum.</title>
        <authorList>
            <person name="Horn F."/>
            <person name="Habel A."/>
            <person name="Scharf D.H."/>
            <person name="Dworschak J."/>
            <person name="Brakhage A.A."/>
            <person name="Guthke R."/>
            <person name="Hertweck C."/>
            <person name="Linde J."/>
        </authorList>
    </citation>
    <scope>NUCLEOTIDE SEQUENCE [LARGE SCALE GENOMIC DNA]</scope>
</reference>
<accession>A0A0A1SPX5</accession>
<protein>
    <recommendedName>
        <fullName evidence="2">DUF6590 domain-containing protein</fullName>
    </recommendedName>
</protein>
<proteinExistence type="predicted"/>
<dbReference type="EMBL" id="CDHN01000001">
    <property type="protein sequence ID" value="CEJ82483.1"/>
    <property type="molecule type" value="Genomic_DNA"/>
</dbReference>
<feature type="compositionally biased region" description="Low complexity" evidence="1">
    <location>
        <begin position="196"/>
        <end position="207"/>
    </location>
</feature>
<feature type="compositionally biased region" description="Low complexity" evidence="1">
    <location>
        <begin position="109"/>
        <end position="119"/>
    </location>
</feature>
<dbReference type="InterPro" id="IPR046497">
    <property type="entry name" value="DUF6590"/>
</dbReference>
<dbReference type="OrthoDB" id="3559580at2759"/>
<evidence type="ECO:0000313" key="3">
    <source>
        <dbReference type="EMBL" id="CEJ82483.1"/>
    </source>
</evidence>
<dbReference type="Proteomes" id="UP000039046">
    <property type="component" value="Unassembled WGS sequence"/>
</dbReference>
<name>A0A0A1SPX5_9HYPO</name>
<feature type="domain" description="DUF6590" evidence="2">
    <location>
        <begin position="275"/>
        <end position="423"/>
    </location>
</feature>
<feature type="region of interest" description="Disordered" evidence="1">
    <location>
        <begin position="183"/>
        <end position="210"/>
    </location>
</feature>
<dbReference type="Pfam" id="PF20233">
    <property type="entry name" value="DUF6590"/>
    <property type="match status" value="1"/>
</dbReference>
<organism evidence="3 4">
    <name type="scientific">[Torrubiella] hemipterigena</name>
    <dbReference type="NCBI Taxonomy" id="1531966"/>
    <lineage>
        <taxon>Eukaryota</taxon>
        <taxon>Fungi</taxon>
        <taxon>Dikarya</taxon>
        <taxon>Ascomycota</taxon>
        <taxon>Pezizomycotina</taxon>
        <taxon>Sordariomycetes</taxon>
        <taxon>Hypocreomycetidae</taxon>
        <taxon>Hypocreales</taxon>
        <taxon>Clavicipitaceae</taxon>
        <taxon>Clavicipitaceae incertae sedis</taxon>
        <taxon>'Torrubiella' clade</taxon>
    </lineage>
</organism>